<organism evidence="1 2">
    <name type="scientific">Paractinoplanes aksuensis</name>
    <dbReference type="NCBI Taxonomy" id="2939490"/>
    <lineage>
        <taxon>Bacteria</taxon>
        <taxon>Bacillati</taxon>
        <taxon>Actinomycetota</taxon>
        <taxon>Actinomycetes</taxon>
        <taxon>Micromonosporales</taxon>
        <taxon>Micromonosporaceae</taxon>
        <taxon>Paractinoplanes</taxon>
    </lineage>
</organism>
<accession>A0ABT1DSC1</accession>
<dbReference type="SUPFAM" id="SSF50494">
    <property type="entry name" value="Trypsin-like serine proteases"/>
    <property type="match status" value="1"/>
</dbReference>
<dbReference type="EMBL" id="JAMYJR010000027">
    <property type="protein sequence ID" value="MCO8273728.1"/>
    <property type="molecule type" value="Genomic_DNA"/>
</dbReference>
<evidence type="ECO:0000313" key="1">
    <source>
        <dbReference type="EMBL" id="MCO8273728.1"/>
    </source>
</evidence>
<comment type="caution">
    <text evidence="1">The sequence shown here is derived from an EMBL/GenBank/DDBJ whole genome shotgun (WGS) entry which is preliminary data.</text>
</comment>
<name>A0ABT1DSC1_9ACTN</name>
<protein>
    <submittedName>
        <fullName evidence="1">S1 family peptidase</fullName>
    </submittedName>
</protein>
<dbReference type="Proteomes" id="UP001523369">
    <property type="component" value="Unassembled WGS sequence"/>
</dbReference>
<dbReference type="InterPro" id="IPR043504">
    <property type="entry name" value="Peptidase_S1_PA_chymotrypsin"/>
</dbReference>
<sequence>MSLTRIGGRNKLAASPFTSGGQGIYNDTYRCSLGVNARNSAGQRYFLTAGHCAADAYYKVSGGTRLGTLHEADYGSRYGNDFAIVTYTNSNVSAYGTVWVNGEEKQIASSGILTRE</sequence>
<reference evidence="1 2" key="1">
    <citation type="submission" date="2022-06" db="EMBL/GenBank/DDBJ databases">
        <title>New Species of the Genus Actinoplanes, ActinopZanes ferrugineus.</title>
        <authorList>
            <person name="Ding P."/>
        </authorList>
    </citation>
    <scope>NUCLEOTIDE SEQUENCE [LARGE SCALE GENOMIC DNA]</scope>
    <source>
        <strain evidence="1 2">TRM88003</strain>
    </source>
</reference>
<evidence type="ECO:0000313" key="2">
    <source>
        <dbReference type="Proteomes" id="UP001523369"/>
    </source>
</evidence>
<dbReference type="InterPro" id="IPR009003">
    <property type="entry name" value="Peptidase_S1_PA"/>
</dbReference>
<gene>
    <name evidence="1" type="ORF">M1L60_24330</name>
</gene>
<proteinExistence type="predicted"/>
<dbReference type="Gene3D" id="2.40.10.10">
    <property type="entry name" value="Trypsin-like serine proteases"/>
    <property type="match status" value="1"/>
</dbReference>
<keyword evidence="2" id="KW-1185">Reference proteome</keyword>
<dbReference type="RefSeq" id="WP_253239807.1">
    <property type="nucleotide sequence ID" value="NZ_JAMYJR010000027.1"/>
</dbReference>